<sequence>MAAIARSVLRSASASASVRNAAARVTVEAKAAPQSPFRISKHKPLSHRIFRLLTRQTALSLDSPFYLFVIFKFIYSTLKVSRGDELLRGIDAAVSHSHFFCIADFYALGVSSGLRLASSSVVVEKRGSPLTCSKWLFTKKAVEECLEVDSLISLELRSFSTCLANSFLSSGLTAKALPFMVFSGSKVSCFTLLRSFFLELVSDDEF</sequence>
<dbReference type="EMBL" id="JABCRI010000001">
    <property type="protein sequence ID" value="KAF8413830.1"/>
    <property type="molecule type" value="Genomic_DNA"/>
</dbReference>
<dbReference type="Proteomes" id="UP000655225">
    <property type="component" value="Unassembled WGS sequence"/>
</dbReference>
<organism evidence="1 2">
    <name type="scientific">Tetracentron sinense</name>
    <name type="common">Spur-leaf</name>
    <dbReference type="NCBI Taxonomy" id="13715"/>
    <lineage>
        <taxon>Eukaryota</taxon>
        <taxon>Viridiplantae</taxon>
        <taxon>Streptophyta</taxon>
        <taxon>Embryophyta</taxon>
        <taxon>Tracheophyta</taxon>
        <taxon>Spermatophyta</taxon>
        <taxon>Magnoliopsida</taxon>
        <taxon>Trochodendrales</taxon>
        <taxon>Trochodendraceae</taxon>
        <taxon>Tetracentron</taxon>
    </lineage>
</organism>
<comment type="caution">
    <text evidence="1">The sequence shown here is derived from an EMBL/GenBank/DDBJ whole genome shotgun (WGS) entry which is preliminary data.</text>
</comment>
<keyword evidence="2" id="KW-1185">Reference proteome</keyword>
<dbReference type="AlphaFoldDB" id="A0A834ZY65"/>
<evidence type="ECO:0000313" key="2">
    <source>
        <dbReference type="Proteomes" id="UP000655225"/>
    </source>
</evidence>
<proteinExistence type="predicted"/>
<protein>
    <submittedName>
        <fullName evidence="1">Uncharacterized protein</fullName>
    </submittedName>
</protein>
<evidence type="ECO:0000313" key="1">
    <source>
        <dbReference type="EMBL" id="KAF8413830.1"/>
    </source>
</evidence>
<accession>A0A834ZY65</accession>
<reference evidence="1 2" key="1">
    <citation type="submission" date="2020-04" db="EMBL/GenBank/DDBJ databases">
        <title>Plant Genome Project.</title>
        <authorList>
            <person name="Zhang R.-G."/>
        </authorList>
    </citation>
    <scope>NUCLEOTIDE SEQUENCE [LARGE SCALE GENOMIC DNA]</scope>
    <source>
        <strain evidence="1">YNK0</strain>
        <tissue evidence="1">Leaf</tissue>
    </source>
</reference>
<name>A0A834ZY65_TETSI</name>
<gene>
    <name evidence="1" type="ORF">HHK36_001824</name>
</gene>